<gene>
    <name evidence="2" type="ORF">K8I29_06220</name>
</gene>
<comment type="caution">
    <text evidence="2">The sequence shown here is derived from an EMBL/GenBank/DDBJ whole genome shotgun (WGS) entry which is preliminary data.</text>
</comment>
<feature type="transmembrane region" description="Helical" evidence="1">
    <location>
        <begin position="361"/>
        <end position="380"/>
    </location>
</feature>
<keyword evidence="1" id="KW-1133">Transmembrane helix</keyword>
<accession>A0A953JBM7</accession>
<dbReference type="GO" id="GO:0042910">
    <property type="term" value="F:xenobiotic transmembrane transporter activity"/>
    <property type="evidence" value="ECO:0007669"/>
    <property type="project" value="TreeGrafter"/>
</dbReference>
<dbReference type="Proteomes" id="UP000705867">
    <property type="component" value="Unassembled WGS sequence"/>
</dbReference>
<sequence length="1079" mass="118978">MEEKDVGTAGKIAKAFIQSKLTPLIVIASLILGAFAVIVTPREEEPQIVVPMIDVFVSYPGASAKEVEERVTKPMEKLLWEIKGVEYVYTISRPGMSMAIVRFYVGQDMERSLVNLYNKLNSNFDKIPPGVSTPLVRPKSIDDVPILSFTLWSGRYTGYDLRRVAAEVADELKKDDDVAEFTLIGGQRRQVRVDLEPSRLNAYSITPLQVSEMLRKANFVLPSGVFSRNNRELLVETGAFLRSAREVGDIVVGVSGGRPVYLREVAHITDGPEEPSQYVFMGFGPAAGRDGEGITLPAGRGGQYEAVTIAIAKKKGTNATHIAERMLKKIEAIKGPLIPSGVEITITRNYGDTAREKSDELLEHMLIAAISVTILIALALGWRESIVVAVAVPVTLALTILVNYLYGYTLNRVTLFALIFSIGILVDDAIVVVENIHRHFKMGKVDPETAVQAVDEVGNPTILATFTVIAALLPMAMVSGLMGPYMRPIPVGASAAMILSLLIAFIISPWLSYIVLRGTKRDSAAQEKKEESRIFGTMNRLYEKNLRGLLDSRGKRLAGLLLVLVLMGGAVMLVPLKLVTVKMLPFDNKSELQVIIDTPEGTTLEETAALAREIGEYLKTVPEVTHYQSYIGTSAPFNFNGLVRHYFMRAGSNSADIQVNFVSKDARTAQSHDIAKRLRPAVKRIGDRYQARIKVVEIPPGPPVLSTLVAEVYGPDFTRQVGIARQIRDIFEKTEGVVDVDWYVEDDQEKVLFDVDRGKAAYHGISNDTVARTLQMALGGTGAGLAHFERDKEPVEIHLRTPLAERAGITDLKEISLPSGTGAPVRLSDLVKIRESMEDKTIYRKNLKRVVYVTGDVAGTEESPVYVILKMKEMIRKLNMPEGYELMQYSAEQPWLETTYSMKWDGEWHITYEVFRDLGIAFGAVLILIYIMVVGWFRSFIIPIVIMAPIPLSLVGILPGHALMGAFFTATSMIGFIAGAGIVVRNSIILVDFIELKLSEGMDLKEAVVQAGIIRFRPMLLTAAAVVVGSSVILFDPIFQGMAISLMAGEVAATLLSRTMVPVLYYAYKKREINRYQVS</sequence>
<dbReference type="SUPFAM" id="SSF82866">
    <property type="entry name" value="Multidrug efflux transporter AcrB transmembrane domain"/>
    <property type="match status" value="2"/>
</dbReference>
<feature type="transmembrane region" description="Helical" evidence="1">
    <location>
        <begin position="495"/>
        <end position="516"/>
    </location>
</feature>
<dbReference type="Gene3D" id="3.30.70.1320">
    <property type="entry name" value="Multidrug efflux transporter AcrB pore domain like"/>
    <property type="match status" value="1"/>
</dbReference>
<dbReference type="EMBL" id="JAIOIV010000045">
    <property type="protein sequence ID" value="MBZ0155799.1"/>
    <property type="molecule type" value="Genomic_DNA"/>
</dbReference>
<reference evidence="2" key="2">
    <citation type="submission" date="2021-08" db="EMBL/GenBank/DDBJ databases">
        <authorList>
            <person name="Dalcin Martins P."/>
        </authorList>
    </citation>
    <scope>NUCLEOTIDE SEQUENCE</scope>
    <source>
        <strain evidence="2">MAG_39</strain>
    </source>
</reference>
<feature type="transmembrane region" description="Helical" evidence="1">
    <location>
        <begin position="918"/>
        <end position="937"/>
    </location>
</feature>
<feature type="transmembrane region" description="Helical" evidence="1">
    <location>
        <begin position="1014"/>
        <end position="1035"/>
    </location>
</feature>
<evidence type="ECO:0000313" key="3">
    <source>
        <dbReference type="Proteomes" id="UP000705867"/>
    </source>
</evidence>
<dbReference type="PRINTS" id="PR00702">
    <property type="entry name" value="ACRIFLAVINRP"/>
</dbReference>
<dbReference type="GO" id="GO:0005886">
    <property type="term" value="C:plasma membrane"/>
    <property type="evidence" value="ECO:0007669"/>
    <property type="project" value="TreeGrafter"/>
</dbReference>
<protein>
    <submittedName>
        <fullName evidence="2">Efflux RND transporter permease subunit</fullName>
    </submittedName>
</protein>
<feature type="transmembrane region" description="Helical" evidence="1">
    <location>
        <begin position="387"/>
        <end position="407"/>
    </location>
</feature>
<dbReference type="InterPro" id="IPR027463">
    <property type="entry name" value="AcrB_DN_DC_subdom"/>
</dbReference>
<feature type="transmembrane region" description="Helical" evidence="1">
    <location>
        <begin position="462"/>
        <end position="483"/>
    </location>
</feature>
<dbReference type="Gene3D" id="3.30.2090.10">
    <property type="entry name" value="Multidrug efflux transporter AcrB TolC docking domain, DN and DC subdomains"/>
    <property type="match status" value="2"/>
</dbReference>
<dbReference type="SUPFAM" id="SSF82693">
    <property type="entry name" value="Multidrug efflux transporter AcrB pore domain, PN1, PN2, PC1 and PC2 subdomains"/>
    <property type="match status" value="3"/>
</dbReference>
<feature type="transmembrane region" description="Helical" evidence="1">
    <location>
        <begin position="944"/>
        <end position="968"/>
    </location>
</feature>
<feature type="transmembrane region" description="Helical" evidence="1">
    <location>
        <begin position="1041"/>
        <end position="1068"/>
    </location>
</feature>
<feature type="transmembrane region" description="Helical" evidence="1">
    <location>
        <begin position="557"/>
        <end position="576"/>
    </location>
</feature>
<keyword evidence="1" id="KW-0812">Transmembrane</keyword>
<dbReference type="PANTHER" id="PTHR32063">
    <property type="match status" value="1"/>
</dbReference>
<dbReference type="PANTHER" id="PTHR32063:SF16">
    <property type="entry name" value="CATION EFFLUX SYSTEM (ACRB_ACRD_ACRF FAMILY)"/>
    <property type="match status" value="1"/>
</dbReference>
<dbReference type="Gene3D" id="3.30.70.1440">
    <property type="entry name" value="Multidrug efflux transporter AcrB pore domain"/>
    <property type="match status" value="1"/>
</dbReference>
<keyword evidence="1" id="KW-0472">Membrane</keyword>
<dbReference type="InterPro" id="IPR001036">
    <property type="entry name" value="Acrflvin-R"/>
</dbReference>
<evidence type="ECO:0000256" key="1">
    <source>
        <dbReference type="SAM" id="Phobius"/>
    </source>
</evidence>
<name>A0A953JBM7_9BACT</name>
<dbReference type="Pfam" id="PF00873">
    <property type="entry name" value="ACR_tran"/>
    <property type="match status" value="1"/>
</dbReference>
<dbReference type="Gene3D" id="1.20.1640.10">
    <property type="entry name" value="Multidrug efflux transporter AcrB transmembrane domain"/>
    <property type="match status" value="2"/>
</dbReference>
<feature type="transmembrane region" description="Helical" evidence="1">
    <location>
        <begin position="21"/>
        <end position="39"/>
    </location>
</feature>
<proteinExistence type="predicted"/>
<organism evidence="2 3">
    <name type="scientific">Candidatus Nitrobium versatile</name>
    <dbReference type="NCBI Taxonomy" id="2884831"/>
    <lineage>
        <taxon>Bacteria</taxon>
        <taxon>Pseudomonadati</taxon>
        <taxon>Nitrospirota</taxon>
        <taxon>Nitrospiria</taxon>
        <taxon>Nitrospirales</taxon>
        <taxon>Nitrospiraceae</taxon>
        <taxon>Candidatus Nitrobium</taxon>
    </lineage>
</organism>
<reference evidence="2" key="1">
    <citation type="journal article" date="2021" name="bioRxiv">
        <title>Unraveling nitrogen, sulfur and carbon metabolic pathways and microbial community transcriptional responses to substrate deprivation and toxicity stresses in a bioreactor mimicking anoxic brackish coastal sediment conditions.</title>
        <authorList>
            <person name="Martins P.D."/>
            <person name="Echeveste M.J."/>
            <person name="Arshad A."/>
            <person name="Kurth J."/>
            <person name="Ouboter H."/>
            <person name="Jetten M.S.M."/>
            <person name="Welte C.U."/>
        </authorList>
    </citation>
    <scope>NUCLEOTIDE SEQUENCE</scope>
    <source>
        <strain evidence="2">MAG_39</strain>
    </source>
</reference>
<dbReference type="AlphaFoldDB" id="A0A953JBM7"/>
<dbReference type="SUPFAM" id="SSF82714">
    <property type="entry name" value="Multidrug efflux transporter AcrB TolC docking domain, DN and DC subdomains"/>
    <property type="match status" value="2"/>
</dbReference>
<feature type="transmembrane region" description="Helical" evidence="1">
    <location>
        <begin position="413"/>
        <end position="433"/>
    </location>
</feature>
<dbReference type="Gene3D" id="3.30.70.1430">
    <property type="entry name" value="Multidrug efflux transporter AcrB pore domain"/>
    <property type="match status" value="2"/>
</dbReference>
<evidence type="ECO:0000313" key="2">
    <source>
        <dbReference type="EMBL" id="MBZ0155799.1"/>
    </source>
</evidence>